<gene>
    <name evidence="3" type="ORF">CEUR00632_LOCUS17162</name>
</gene>
<sequence>MNSTTPQDSGSAGQVEQPGTHSCCTGFAYYSRAMKQSAQAPRCLGLSRRKTGDVRQDDAQVLPAGARDFQFACLGFTMHTTDNAGDVLPYCEGIELLSYEEPEQVQGDVASCSAHSQPTRTEQVSTSAACSQMQQQPDSAGLSTYAHDRSRDPSPSGNAGPSGDRGNSGNGRPKGFYERLWAQADQNLSAMSAMLQNKGPIRLASFDSIEALQQRFSNVNADNSRRMEAAVTVAGICLSSMCTAMWNNVSSLGSAAGDRGRRQR</sequence>
<dbReference type="InterPro" id="IPR058517">
    <property type="entry name" value="DUF8204"/>
</dbReference>
<accession>A0A7R9VS54</accession>
<proteinExistence type="predicted"/>
<dbReference type="AlphaFoldDB" id="A0A7R9VS54"/>
<dbReference type="PANTHER" id="PTHR34566">
    <property type="entry name" value="ALTERED INHERITANCE OF MITOCHONDRIA PROTEIN"/>
    <property type="match status" value="1"/>
</dbReference>
<organism evidence="3">
    <name type="scientific">Chlamydomonas euryale</name>
    <dbReference type="NCBI Taxonomy" id="1486919"/>
    <lineage>
        <taxon>Eukaryota</taxon>
        <taxon>Viridiplantae</taxon>
        <taxon>Chlorophyta</taxon>
        <taxon>core chlorophytes</taxon>
        <taxon>Chlorophyceae</taxon>
        <taxon>CS clade</taxon>
        <taxon>Chlamydomonadales</taxon>
        <taxon>Chlamydomonadaceae</taxon>
        <taxon>Chlamydomonas</taxon>
    </lineage>
</organism>
<dbReference type="Pfam" id="PF26631">
    <property type="entry name" value="DUF8204"/>
    <property type="match status" value="1"/>
</dbReference>
<evidence type="ECO:0000256" key="1">
    <source>
        <dbReference type="SAM" id="MobiDB-lite"/>
    </source>
</evidence>
<dbReference type="EMBL" id="HBEC01037000">
    <property type="protein sequence ID" value="CAD8303623.1"/>
    <property type="molecule type" value="Transcribed_RNA"/>
</dbReference>
<evidence type="ECO:0000259" key="2">
    <source>
        <dbReference type="Pfam" id="PF26631"/>
    </source>
</evidence>
<reference evidence="3" key="1">
    <citation type="submission" date="2021-01" db="EMBL/GenBank/DDBJ databases">
        <authorList>
            <person name="Corre E."/>
            <person name="Pelletier E."/>
            <person name="Niang G."/>
            <person name="Scheremetjew M."/>
            <person name="Finn R."/>
            <person name="Kale V."/>
            <person name="Holt S."/>
            <person name="Cochrane G."/>
            <person name="Meng A."/>
            <person name="Brown T."/>
            <person name="Cohen L."/>
        </authorList>
    </citation>
    <scope>NUCLEOTIDE SEQUENCE</scope>
    <source>
        <strain evidence="3">CCMP219</strain>
    </source>
</reference>
<feature type="region of interest" description="Disordered" evidence="1">
    <location>
        <begin position="1"/>
        <end position="20"/>
    </location>
</feature>
<feature type="region of interest" description="Disordered" evidence="1">
    <location>
        <begin position="108"/>
        <end position="175"/>
    </location>
</feature>
<feature type="compositionally biased region" description="Polar residues" evidence="1">
    <location>
        <begin position="113"/>
        <end position="142"/>
    </location>
</feature>
<protein>
    <recommendedName>
        <fullName evidence="2">DUF8204 domain-containing protein</fullName>
    </recommendedName>
</protein>
<evidence type="ECO:0000313" key="3">
    <source>
        <dbReference type="EMBL" id="CAD8303623.1"/>
    </source>
</evidence>
<name>A0A7R9VS54_9CHLO</name>
<dbReference type="PANTHER" id="PTHR34566:SF2">
    <property type="entry name" value="ALTERED INHERITANCE OF MITOCHONDRIA PROTEIN"/>
    <property type="match status" value="1"/>
</dbReference>
<feature type="domain" description="DUF8204" evidence="2">
    <location>
        <begin position="22"/>
        <end position="97"/>
    </location>
</feature>